<dbReference type="Proteomes" id="UP000001194">
    <property type="component" value="Unassembled WGS sequence"/>
</dbReference>
<dbReference type="KEGG" id="lbc:LACBIDRAFT_315517"/>
<dbReference type="AlphaFoldDB" id="B0D2K1"/>
<organism evidence="2">
    <name type="scientific">Laccaria bicolor (strain S238N-H82 / ATCC MYA-4686)</name>
    <name type="common">Bicoloured deceiver</name>
    <name type="synonym">Laccaria laccata var. bicolor</name>
    <dbReference type="NCBI Taxonomy" id="486041"/>
    <lineage>
        <taxon>Eukaryota</taxon>
        <taxon>Fungi</taxon>
        <taxon>Dikarya</taxon>
        <taxon>Basidiomycota</taxon>
        <taxon>Agaricomycotina</taxon>
        <taxon>Agaricomycetes</taxon>
        <taxon>Agaricomycetidae</taxon>
        <taxon>Agaricales</taxon>
        <taxon>Agaricineae</taxon>
        <taxon>Hydnangiaceae</taxon>
        <taxon>Laccaria</taxon>
    </lineage>
</organism>
<protein>
    <submittedName>
        <fullName evidence="1">Predicted protein</fullName>
    </submittedName>
</protein>
<accession>B0D2K1</accession>
<dbReference type="GeneID" id="6073883"/>
<sequence length="52" mass="5913">MWVWCISMTSTDSVQVVHLWAIYTTARSRARSWLSSLVTTPSTTPMHTPPPH</sequence>
<dbReference type="RefSeq" id="XP_001878067.1">
    <property type="nucleotide sequence ID" value="XM_001878032.1"/>
</dbReference>
<keyword evidence="2" id="KW-1185">Reference proteome</keyword>
<name>B0D2K1_LACBS</name>
<dbReference type="EMBL" id="DS547096">
    <property type="protein sequence ID" value="EDR10766.1"/>
    <property type="molecule type" value="Genomic_DNA"/>
</dbReference>
<dbReference type="InParanoid" id="B0D2K1"/>
<reference evidence="1 2" key="1">
    <citation type="journal article" date="2008" name="Nature">
        <title>The genome of Laccaria bicolor provides insights into mycorrhizal symbiosis.</title>
        <authorList>
            <person name="Martin F."/>
            <person name="Aerts A."/>
            <person name="Ahren D."/>
            <person name="Brun A."/>
            <person name="Danchin E.G.J."/>
            <person name="Duchaussoy F."/>
            <person name="Gibon J."/>
            <person name="Kohler A."/>
            <person name="Lindquist E."/>
            <person name="Pereda V."/>
            <person name="Salamov A."/>
            <person name="Shapiro H.J."/>
            <person name="Wuyts J."/>
            <person name="Blaudez D."/>
            <person name="Buee M."/>
            <person name="Brokstein P."/>
            <person name="Canbaeck B."/>
            <person name="Cohen D."/>
            <person name="Courty P.E."/>
            <person name="Coutinho P.M."/>
            <person name="Delaruelle C."/>
            <person name="Detter J.C."/>
            <person name="Deveau A."/>
            <person name="DiFazio S."/>
            <person name="Duplessis S."/>
            <person name="Fraissinet-Tachet L."/>
            <person name="Lucic E."/>
            <person name="Frey-Klett P."/>
            <person name="Fourrey C."/>
            <person name="Feussner I."/>
            <person name="Gay G."/>
            <person name="Grimwood J."/>
            <person name="Hoegger P.J."/>
            <person name="Jain P."/>
            <person name="Kilaru S."/>
            <person name="Labbe J."/>
            <person name="Lin Y.C."/>
            <person name="Legue V."/>
            <person name="Le Tacon F."/>
            <person name="Marmeisse R."/>
            <person name="Melayah D."/>
            <person name="Montanini B."/>
            <person name="Muratet M."/>
            <person name="Nehls U."/>
            <person name="Niculita-Hirzel H."/>
            <person name="Oudot-Le Secq M.P."/>
            <person name="Peter M."/>
            <person name="Quesneville H."/>
            <person name="Rajashekar B."/>
            <person name="Reich M."/>
            <person name="Rouhier N."/>
            <person name="Schmutz J."/>
            <person name="Yin T."/>
            <person name="Chalot M."/>
            <person name="Henrissat B."/>
            <person name="Kuees U."/>
            <person name="Lucas S."/>
            <person name="Van de Peer Y."/>
            <person name="Podila G.K."/>
            <person name="Polle A."/>
            <person name="Pukkila P.J."/>
            <person name="Richardson P.M."/>
            <person name="Rouze P."/>
            <person name="Sanders I.R."/>
            <person name="Stajich J.E."/>
            <person name="Tunlid A."/>
            <person name="Tuskan G."/>
            <person name="Grigoriev I.V."/>
        </authorList>
    </citation>
    <scope>NUCLEOTIDE SEQUENCE [LARGE SCALE GENOMIC DNA]</scope>
    <source>
        <strain evidence="2">S238N-H82 / ATCC MYA-4686</strain>
    </source>
</reference>
<evidence type="ECO:0000313" key="2">
    <source>
        <dbReference type="Proteomes" id="UP000001194"/>
    </source>
</evidence>
<dbReference type="HOGENOM" id="CLU_3087619_0_0_1"/>
<proteinExistence type="predicted"/>
<gene>
    <name evidence="1" type="ORF">LACBIDRAFT_315517</name>
</gene>
<evidence type="ECO:0000313" key="1">
    <source>
        <dbReference type="EMBL" id="EDR10766.1"/>
    </source>
</evidence>